<comment type="function">
    <text evidence="9">Catalyzes the reduction of all-trans-retinal to all-trans-retinol in the presence of NADPH.</text>
</comment>
<dbReference type="Proteomes" id="UP000076552">
    <property type="component" value="Unassembled WGS sequence"/>
</dbReference>
<evidence type="ECO:0000256" key="6">
    <source>
        <dbReference type="ARBA" id="ARBA00023002"/>
    </source>
</evidence>
<protein>
    <recommendedName>
        <fullName evidence="10">Short-chain dehydrogenase/reductase 3</fullName>
    </recommendedName>
    <alternativeName>
        <fullName evidence="11">Retinal short-chain dehydrogenase/reductase 1</fullName>
    </alternativeName>
</protein>
<organism evidence="13 14">
    <name type="scientific">Colletotrichum tofieldiae</name>
    <dbReference type="NCBI Taxonomy" id="708197"/>
    <lineage>
        <taxon>Eukaryota</taxon>
        <taxon>Fungi</taxon>
        <taxon>Dikarya</taxon>
        <taxon>Ascomycota</taxon>
        <taxon>Pezizomycotina</taxon>
        <taxon>Sordariomycetes</taxon>
        <taxon>Hypocreomycetidae</taxon>
        <taxon>Glomerellales</taxon>
        <taxon>Glomerellaceae</taxon>
        <taxon>Colletotrichum</taxon>
        <taxon>Colletotrichum spaethianum species complex</taxon>
    </lineage>
</organism>
<evidence type="ECO:0000256" key="9">
    <source>
        <dbReference type="ARBA" id="ARBA00059620"/>
    </source>
</evidence>
<dbReference type="PRINTS" id="PR00081">
    <property type="entry name" value="GDHRDH"/>
</dbReference>
<comment type="subcellular location">
    <subcellularLocation>
        <location evidence="1">Membrane</location>
        <topology evidence="1">Multi-pass membrane protein</topology>
    </subcellularLocation>
</comment>
<dbReference type="GO" id="GO:0016020">
    <property type="term" value="C:membrane"/>
    <property type="evidence" value="ECO:0007669"/>
    <property type="project" value="UniProtKB-SubCell"/>
</dbReference>
<dbReference type="InterPro" id="IPR020904">
    <property type="entry name" value="Sc_DH/Rdtase_CS"/>
</dbReference>
<evidence type="ECO:0000256" key="5">
    <source>
        <dbReference type="ARBA" id="ARBA00022989"/>
    </source>
</evidence>
<dbReference type="PRINTS" id="PR00080">
    <property type="entry name" value="SDRFAMILY"/>
</dbReference>
<evidence type="ECO:0000256" key="8">
    <source>
        <dbReference type="ARBA" id="ARBA00023136"/>
    </source>
</evidence>
<keyword evidence="3" id="KW-0812">Transmembrane</keyword>
<dbReference type="PROSITE" id="PS00061">
    <property type="entry name" value="ADH_SHORT"/>
    <property type="match status" value="1"/>
</dbReference>
<reference evidence="13 14" key="1">
    <citation type="submission" date="2015-06" db="EMBL/GenBank/DDBJ databases">
        <title>Survival trade-offs in plant roots during colonization by closely related pathogenic and mutualistic fungi.</title>
        <authorList>
            <person name="Hacquard S."/>
            <person name="Kracher B."/>
            <person name="Hiruma K."/>
            <person name="Weinman A."/>
            <person name="Muench P."/>
            <person name="Garrido Oter R."/>
            <person name="Ver Loren van Themaat E."/>
            <person name="Dallerey J.-F."/>
            <person name="Damm U."/>
            <person name="Henrissat B."/>
            <person name="Lespinet O."/>
            <person name="Thon M."/>
            <person name="Kemen E."/>
            <person name="McHardy A.C."/>
            <person name="Schulze-Lefert P."/>
            <person name="O'Connell R.J."/>
        </authorList>
    </citation>
    <scope>NUCLEOTIDE SEQUENCE [LARGE SCALE GENOMIC DNA]</scope>
    <source>
        <strain evidence="13 14">0861</strain>
    </source>
</reference>
<name>A0A166PD60_9PEZI</name>
<evidence type="ECO:0000256" key="12">
    <source>
        <dbReference type="RuleBase" id="RU000363"/>
    </source>
</evidence>
<dbReference type="PANTHER" id="PTHR24322:SF736">
    <property type="entry name" value="RETINOL DEHYDROGENASE 10"/>
    <property type="match status" value="1"/>
</dbReference>
<dbReference type="PANTHER" id="PTHR24322">
    <property type="entry name" value="PKSB"/>
    <property type="match status" value="1"/>
</dbReference>
<dbReference type="STRING" id="708197.A0A166PD60"/>
<evidence type="ECO:0000256" key="2">
    <source>
        <dbReference type="ARBA" id="ARBA00006484"/>
    </source>
</evidence>
<dbReference type="Pfam" id="PF00106">
    <property type="entry name" value="adh_short"/>
    <property type="match status" value="1"/>
</dbReference>
<evidence type="ECO:0000256" key="11">
    <source>
        <dbReference type="ARBA" id="ARBA00082544"/>
    </source>
</evidence>
<dbReference type="InterPro" id="IPR036291">
    <property type="entry name" value="NAD(P)-bd_dom_sf"/>
</dbReference>
<keyword evidence="14" id="KW-1185">Reference proteome</keyword>
<keyword evidence="8" id="KW-0472">Membrane</keyword>
<proteinExistence type="inferred from homology"/>
<evidence type="ECO:0000256" key="1">
    <source>
        <dbReference type="ARBA" id="ARBA00004141"/>
    </source>
</evidence>
<comment type="similarity">
    <text evidence="2 12">Belongs to the short-chain dehydrogenases/reductases (SDR) family.</text>
</comment>
<accession>A0A166PD60</accession>
<dbReference type="SUPFAM" id="SSF51735">
    <property type="entry name" value="NAD(P)-binding Rossmann-fold domains"/>
    <property type="match status" value="1"/>
</dbReference>
<dbReference type="EMBL" id="LFIV01000168">
    <property type="protein sequence ID" value="KZL66646.1"/>
    <property type="molecule type" value="Genomic_DNA"/>
</dbReference>
<dbReference type="InterPro" id="IPR002347">
    <property type="entry name" value="SDR_fam"/>
</dbReference>
<evidence type="ECO:0000256" key="10">
    <source>
        <dbReference type="ARBA" id="ARBA00068717"/>
    </source>
</evidence>
<keyword evidence="5" id="KW-1133">Transmembrane helix</keyword>
<evidence type="ECO:0000256" key="3">
    <source>
        <dbReference type="ARBA" id="ARBA00022692"/>
    </source>
</evidence>
<sequence>MLSLANQPSRDVYGRLRGLFRILRSFRVLKLLAQRGWPRFVLSLMLGIAAIRRVNNLLSLATLNNFARDKYDWRRELVVVTGGSGGLGDRLVRKLAKNCVKVISLDIVPPKDPLPSNAYYYESEITSSKSIKEVADRIRQDHGEPTVLVNNAAVMKLASILDETEEQIRQVFDVNIVSSFLLIKEFLPSMIRNNHGHVVNIASMASFVTGVNNVDYACSKAGTLVLHEGLMQELRHRYKAPKVRTSIVHPTYIRTALIEKIHSSGPFKSKLLEPEPVVDAIFKQIMAGRSGHVYLPEGYCNVAGARGWPYWAQEALRNQQNEVLLSSLDS</sequence>
<keyword evidence="7" id="KW-0443">Lipid metabolism</keyword>
<dbReference type="GO" id="GO:0052650">
    <property type="term" value="F:all-trans-retinol dehydrogenase (NADP+) activity"/>
    <property type="evidence" value="ECO:0007669"/>
    <property type="project" value="UniProtKB-ARBA"/>
</dbReference>
<keyword evidence="4" id="KW-0521">NADP</keyword>
<dbReference type="AlphaFoldDB" id="A0A166PD60"/>
<keyword evidence="6" id="KW-0560">Oxidoreductase</keyword>
<evidence type="ECO:0000256" key="7">
    <source>
        <dbReference type="ARBA" id="ARBA00023098"/>
    </source>
</evidence>
<gene>
    <name evidence="13" type="ORF">CT0861_08628</name>
</gene>
<dbReference type="FunFam" id="3.40.50.720:FF:000131">
    <property type="entry name" value="Short-chain dehydrogenase/reductase 3"/>
    <property type="match status" value="1"/>
</dbReference>
<evidence type="ECO:0000256" key="4">
    <source>
        <dbReference type="ARBA" id="ARBA00022857"/>
    </source>
</evidence>
<comment type="caution">
    <text evidence="13">The sequence shown here is derived from an EMBL/GenBank/DDBJ whole genome shotgun (WGS) entry which is preliminary data.</text>
</comment>
<evidence type="ECO:0000313" key="13">
    <source>
        <dbReference type="EMBL" id="KZL66646.1"/>
    </source>
</evidence>
<dbReference type="Gene3D" id="3.40.50.720">
    <property type="entry name" value="NAD(P)-binding Rossmann-like Domain"/>
    <property type="match status" value="1"/>
</dbReference>
<evidence type="ECO:0000313" key="14">
    <source>
        <dbReference type="Proteomes" id="UP000076552"/>
    </source>
</evidence>